<dbReference type="InterPro" id="IPR036505">
    <property type="entry name" value="Amidase/PGRP_sf"/>
</dbReference>
<dbReference type="GO" id="GO:0071555">
    <property type="term" value="P:cell wall organization"/>
    <property type="evidence" value="ECO:0007669"/>
    <property type="project" value="UniProtKB-KW"/>
</dbReference>
<dbReference type="AlphaFoldDB" id="A0A0F9K609"/>
<evidence type="ECO:0000256" key="1">
    <source>
        <dbReference type="ARBA" id="ARBA00001561"/>
    </source>
</evidence>
<evidence type="ECO:0000313" key="6">
    <source>
        <dbReference type="EMBL" id="KKM77423.1"/>
    </source>
</evidence>
<dbReference type="EMBL" id="LAZR01008644">
    <property type="protein sequence ID" value="KKM77423.1"/>
    <property type="molecule type" value="Genomic_DNA"/>
</dbReference>
<comment type="caution">
    <text evidence="6">The sequence shown here is derived from an EMBL/GenBank/DDBJ whole genome shotgun (WGS) entry which is preliminary data.</text>
</comment>
<dbReference type="EC" id="3.5.1.28" evidence="2"/>
<protein>
    <recommendedName>
        <fullName evidence="2">N-acetylmuramoyl-L-alanine amidase</fullName>
        <ecNumber evidence="2">3.5.1.28</ecNumber>
    </recommendedName>
</protein>
<sequence>MNWWKKMFKESVGDSEVRYCDAEVVEYDLSEPEEIELEVINIDNDLSTESFKKIKPLDLMKVPFEASPNKSTRKGEVRYIVLHHTGPGSFNGIVNWLCNKDAKASAHYVLGTGGQLKQLVNTGKESWHAGVALLKGVGKINNHYSIGIEICNIGRMDQASDGSFYYNVGRTVKKYTGKVQPESGTIVYPSGNAVSGFYVPYPEKQLDKLVALCKALVKKYPAITRDNILTHYQISQPLGRKNDPFGLDMNNIKNMIFG</sequence>
<evidence type="ECO:0000256" key="4">
    <source>
        <dbReference type="ARBA" id="ARBA00023316"/>
    </source>
</evidence>
<comment type="catalytic activity">
    <reaction evidence="1">
        <text>Hydrolyzes the link between N-acetylmuramoyl residues and L-amino acid residues in certain cell-wall glycopeptides.</text>
        <dbReference type="EC" id="3.5.1.28"/>
    </reaction>
</comment>
<dbReference type="InterPro" id="IPR002502">
    <property type="entry name" value="Amidase_domain"/>
</dbReference>
<feature type="domain" description="N-acetylmuramoyl-L-alanine amidase" evidence="5">
    <location>
        <begin position="65"/>
        <end position="245"/>
    </location>
</feature>
<evidence type="ECO:0000259" key="5">
    <source>
        <dbReference type="SMART" id="SM00644"/>
    </source>
</evidence>
<dbReference type="SUPFAM" id="SSF55846">
    <property type="entry name" value="N-acetylmuramoyl-L-alanine amidase-like"/>
    <property type="match status" value="1"/>
</dbReference>
<dbReference type="PANTHER" id="PTHR30417:SF1">
    <property type="entry name" value="N-ACETYLMURAMOYL-L-ALANINE AMIDASE AMID"/>
    <property type="match status" value="1"/>
</dbReference>
<evidence type="ECO:0000256" key="2">
    <source>
        <dbReference type="ARBA" id="ARBA00011901"/>
    </source>
</evidence>
<dbReference type="Pfam" id="PF01510">
    <property type="entry name" value="Amidase_2"/>
    <property type="match status" value="1"/>
</dbReference>
<gene>
    <name evidence="6" type="ORF">LCGC14_1370220</name>
</gene>
<keyword evidence="4" id="KW-0961">Cell wall biogenesis/degradation</keyword>
<dbReference type="GO" id="GO:0009253">
    <property type="term" value="P:peptidoglycan catabolic process"/>
    <property type="evidence" value="ECO:0007669"/>
    <property type="project" value="InterPro"/>
</dbReference>
<dbReference type="SMART" id="SM00644">
    <property type="entry name" value="Ami_2"/>
    <property type="match status" value="1"/>
</dbReference>
<dbReference type="InterPro" id="IPR051206">
    <property type="entry name" value="NAMLAA_amidase_2"/>
</dbReference>
<dbReference type="Gene3D" id="3.40.80.10">
    <property type="entry name" value="Peptidoglycan recognition protein-like"/>
    <property type="match status" value="1"/>
</dbReference>
<organism evidence="6">
    <name type="scientific">marine sediment metagenome</name>
    <dbReference type="NCBI Taxonomy" id="412755"/>
    <lineage>
        <taxon>unclassified sequences</taxon>
        <taxon>metagenomes</taxon>
        <taxon>ecological metagenomes</taxon>
    </lineage>
</organism>
<dbReference type="PANTHER" id="PTHR30417">
    <property type="entry name" value="N-ACETYLMURAMOYL-L-ALANINE AMIDASE AMID"/>
    <property type="match status" value="1"/>
</dbReference>
<accession>A0A0F9K609</accession>
<name>A0A0F9K609_9ZZZZ</name>
<dbReference type="GO" id="GO:0009254">
    <property type="term" value="P:peptidoglycan turnover"/>
    <property type="evidence" value="ECO:0007669"/>
    <property type="project" value="TreeGrafter"/>
</dbReference>
<reference evidence="6" key="1">
    <citation type="journal article" date="2015" name="Nature">
        <title>Complex archaea that bridge the gap between prokaryotes and eukaryotes.</title>
        <authorList>
            <person name="Spang A."/>
            <person name="Saw J.H."/>
            <person name="Jorgensen S.L."/>
            <person name="Zaremba-Niedzwiedzka K."/>
            <person name="Martijn J."/>
            <person name="Lind A.E."/>
            <person name="van Eijk R."/>
            <person name="Schleper C."/>
            <person name="Guy L."/>
            <person name="Ettema T.J."/>
        </authorList>
    </citation>
    <scope>NUCLEOTIDE SEQUENCE</scope>
</reference>
<dbReference type="CDD" id="cd06583">
    <property type="entry name" value="PGRP"/>
    <property type="match status" value="1"/>
</dbReference>
<evidence type="ECO:0000256" key="3">
    <source>
        <dbReference type="ARBA" id="ARBA00022801"/>
    </source>
</evidence>
<keyword evidence="3" id="KW-0378">Hydrolase</keyword>
<proteinExistence type="predicted"/>
<dbReference type="GO" id="GO:0008745">
    <property type="term" value="F:N-acetylmuramoyl-L-alanine amidase activity"/>
    <property type="evidence" value="ECO:0007669"/>
    <property type="project" value="UniProtKB-EC"/>
</dbReference>